<sequence length="64" mass="7388">MAVVNGAGYIELGLAHYKHGKEWWSRPLPQTQFAGRFQTRFETIKGLWRRASLQGHEKVGLYTL</sequence>
<accession>A0A179FJ98</accession>
<proteinExistence type="predicted"/>
<protein>
    <submittedName>
        <fullName evidence="1">Uncharacterized protein</fullName>
    </submittedName>
</protein>
<evidence type="ECO:0000313" key="2">
    <source>
        <dbReference type="Proteomes" id="UP000078340"/>
    </source>
</evidence>
<organism evidence="1 2">
    <name type="scientific">Purpureocillium lilacinum</name>
    <name type="common">Paecilomyces lilacinus</name>
    <dbReference type="NCBI Taxonomy" id="33203"/>
    <lineage>
        <taxon>Eukaryota</taxon>
        <taxon>Fungi</taxon>
        <taxon>Dikarya</taxon>
        <taxon>Ascomycota</taxon>
        <taxon>Pezizomycotina</taxon>
        <taxon>Sordariomycetes</taxon>
        <taxon>Hypocreomycetidae</taxon>
        <taxon>Hypocreales</taxon>
        <taxon>Ophiocordycipitaceae</taxon>
        <taxon>Purpureocillium</taxon>
    </lineage>
</organism>
<dbReference type="AlphaFoldDB" id="A0A179FJ98"/>
<reference evidence="1 2" key="1">
    <citation type="submission" date="2016-02" db="EMBL/GenBank/DDBJ databases">
        <title>Biosynthesis of antibiotic leucinostatins and their inhibition on Phytophthora in bio-control Purpureocillium lilacinum.</title>
        <authorList>
            <person name="Wang G."/>
            <person name="Liu Z."/>
            <person name="Lin R."/>
            <person name="Li E."/>
            <person name="Mao Z."/>
            <person name="Ling J."/>
            <person name="Yin W."/>
            <person name="Xie B."/>
        </authorList>
    </citation>
    <scope>NUCLEOTIDE SEQUENCE [LARGE SCALE GENOMIC DNA]</scope>
    <source>
        <strain evidence="1">PLFJ-1</strain>
    </source>
</reference>
<name>A0A179FJ98_PURLI</name>
<comment type="caution">
    <text evidence="1">The sequence shown here is derived from an EMBL/GenBank/DDBJ whole genome shotgun (WGS) entry which is preliminary data.</text>
</comment>
<gene>
    <name evidence="1" type="ORF">VFPFJ_11251</name>
</gene>
<dbReference type="EMBL" id="LSBI01000025">
    <property type="protein sequence ID" value="OAQ65594.1"/>
    <property type="molecule type" value="Genomic_DNA"/>
</dbReference>
<evidence type="ECO:0000313" key="1">
    <source>
        <dbReference type="EMBL" id="OAQ65594.1"/>
    </source>
</evidence>
<dbReference type="Proteomes" id="UP000078340">
    <property type="component" value="Unassembled WGS sequence"/>
</dbReference>